<evidence type="ECO:0000313" key="5">
    <source>
        <dbReference type="Proteomes" id="UP000605568"/>
    </source>
</evidence>
<gene>
    <name evidence="4" type="ORF">GCM10017774_43950</name>
</gene>
<protein>
    <submittedName>
        <fullName evidence="4">LuxR family transcriptional regulator</fullName>
    </submittedName>
</protein>
<dbReference type="PANTHER" id="PTHR16305:SF35">
    <property type="entry name" value="TRANSCRIPTIONAL ACTIVATOR DOMAIN"/>
    <property type="match status" value="1"/>
</dbReference>
<evidence type="ECO:0000259" key="3">
    <source>
        <dbReference type="PROSITE" id="PS50043"/>
    </source>
</evidence>
<proteinExistence type="predicted"/>
<comment type="caution">
    <text evidence="4">The sequence shown here is derived from an EMBL/GenBank/DDBJ whole genome shotgun (WGS) entry which is preliminary data.</text>
</comment>
<dbReference type="RefSeq" id="WP_191300358.1">
    <property type="nucleotide sequence ID" value="NZ_BNAR01000006.1"/>
</dbReference>
<dbReference type="InterPro" id="IPR011990">
    <property type="entry name" value="TPR-like_helical_dom_sf"/>
</dbReference>
<dbReference type="PROSITE" id="PS50043">
    <property type="entry name" value="HTH_LUXR_2"/>
    <property type="match status" value="1"/>
</dbReference>
<dbReference type="SMART" id="SM00421">
    <property type="entry name" value="HTH_LUXR"/>
    <property type="match status" value="1"/>
</dbReference>
<keyword evidence="5" id="KW-1185">Reference proteome</keyword>
<dbReference type="SUPFAM" id="SSF52540">
    <property type="entry name" value="P-loop containing nucleoside triphosphate hydrolases"/>
    <property type="match status" value="1"/>
</dbReference>
<dbReference type="SUPFAM" id="SSF48452">
    <property type="entry name" value="TPR-like"/>
    <property type="match status" value="1"/>
</dbReference>
<evidence type="ECO:0000256" key="1">
    <source>
        <dbReference type="ARBA" id="ARBA00022741"/>
    </source>
</evidence>
<dbReference type="EMBL" id="BNAR01000006">
    <property type="protein sequence ID" value="GHH44417.1"/>
    <property type="molecule type" value="Genomic_DNA"/>
</dbReference>
<evidence type="ECO:0000313" key="4">
    <source>
        <dbReference type="EMBL" id="GHH44417.1"/>
    </source>
</evidence>
<dbReference type="InterPro" id="IPR027417">
    <property type="entry name" value="P-loop_NTPase"/>
</dbReference>
<dbReference type="PRINTS" id="PR00038">
    <property type="entry name" value="HTHLUXR"/>
</dbReference>
<dbReference type="Proteomes" id="UP000605568">
    <property type="component" value="Unassembled WGS sequence"/>
</dbReference>
<dbReference type="Gene3D" id="1.10.10.10">
    <property type="entry name" value="Winged helix-like DNA-binding domain superfamily/Winged helix DNA-binding domain"/>
    <property type="match status" value="1"/>
</dbReference>
<dbReference type="InterPro" id="IPR000792">
    <property type="entry name" value="Tscrpt_reg_LuxR_C"/>
</dbReference>
<dbReference type="PANTHER" id="PTHR16305">
    <property type="entry name" value="TESTICULAR SOLUBLE ADENYLYL CYCLASE"/>
    <property type="match status" value="1"/>
</dbReference>
<feature type="domain" description="HTH luxR-type" evidence="3">
    <location>
        <begin position="804"/>
        <end position="869"/>
    </location>
</feature>
<evidence type="ECO:0000256" key="2">
    <source>
        <dbReference type="ARBA" id="ARBA00022840"/>
    </source>
</evidence>
<keyword evidence="1" id="KW-0547">Nucleotide-binding</keyword>
<organism evidence="4 5">
    <name type="scientific">Lentzea cavernae</name>
    <dbReference type="NCBI Taxonomy" id="2020703"/>
    <lineage>
        <taxon>Bacteria</taxon>
        <taxon>Bacillati</taxon>
        <taxon>Actinomycetota</taxon>
        <taxon>Actinomycetes</taxon>
        <taxon>Pseudonocardiales</taxon>
        <taxon>Pseudonocardiaceae</taxon>
        <taxon>Lentzea</taxon>
    </lineage>
</organism>
<sequence length="869" mass="92313">MSGNRNGVFRGREGERELLCGVLDAGTGVVLVDGAEGTGKTRLLNEIAAVAASRGFEVATAQDELDQPFLLARLAERRPDGPALVVLDDLHLAEPGTLAALRTLLSASAHEKVVWLLARRREGADRLFAVAAQRGATRVELRPLADDVVADLVTDLVGAAPDQDLKALASTAQGNPAALVELFDALERDGRVVVTAGQASLGDGRGPGTETLLREHVSALSGKARHLLQVASVLGPRFEPGDVAEMLASSTAILLPALDEVISAGVVTSLDDRLAFRHELLWRLVADSVPPPVRRALHREAGEMLLGRGDSAVVAAKHLLHGAQRGDARSIDGLVAAAKAVLWNAPEAAAELAVRALELTDQASASLVHRTVMAVRALTAAGRLPAAQALAQEALSRQVPPDPAAKLRHCVATTTLLGARHAESVEISEALLREPDLAPELAPWVEITRLMGLLGHDRERAGELAETVVRTRRGGPDDVLATALAVLAAIARDTGRPGAALDLAREAARCGTSHDLSAYPQLLLASLLSGLREFADADSVVRRVRSGPSAVVTRQVMTAVVQARILLQAGRIDQAAAEARAALAVAEETGHETVVAPALAVLAMVAIHTGDLPAALEHVERYRDQVPADAIIFSRAYYRWTAVLVTYVGSGLEKALPLLTPDLVASGLFAEEPRAAGWFVRRALEAGDEGLAKAVVDRVERLAEEHPGFGAVTAAAVHARGLLDSDAALLDLAARQHHDLWARANAAEDLGVLLTAAPDRAESVRALENALGLYREIGASRDSARVLGRLRKLGRRRRAAPARPASGWSSLDDTERAIANLVAKGQTNRQISTQLFMSPHTVNFHLRKIFRKLEISSRVELVMRSRDDQ</sequence>
<dbReference type="InterPro" id="IPR016032">
    <property type="entry name" value="Sig_transdc_resp-reg_C-effctor"/>
</dbReference>
<accession>A0ABQ3MIZ8</accession>
<dbReference type="SUPFAM" id="SSF46894">
    <property type="entry name" value="C-terminal effector domain of the bipartite response regulators"/>
    <property type="match status" value="1"/>
</dbReference>
<dbReference type="Pfam" id="PF00196">
    <property type="entry name" value="GerE"/>
    <property type="match status" value="1"/>
</dbReference>
<dbReference type="Gene3D" id="1.25.40.10">
    <property type="entry name" value="Tetratricopeptide repeat domain"/>
    <property type="match status" value="1"/>
</dbReference>
<name>A0ABQ3MIZ8_9PSEU</name>
<reference evidence="5" key="1">
    <citation type="journal article" date="2019" name="Int. J. Syst. Evol. Microbiol.">
        <title>The Global Catalogue of Microorganisms (GCM) 10K type strain sequencing project: providing services to taxonomists for standard genome sequencing and annotation.</title>
        <authorList>
            <consortium name="The Broad Institute Genomics Platform"/>
            <consortium name="The Broad Institute Genome Sequencing Center for Infectious Disease"/>
            <person name="Wu L."/>
            <person name="Ma J."/>
        </authorList>
    </citation>
    <scope>NUCLEOTIDE SEQUENCE [LARGE SCALE GENOMIC DNA]</scope>
    <source>
        <strain evidence="5">CGMCC 4.7367</strain>
    </source>
</reference>
<dbReference type="InterPro" id="IPR036388">
    <property type="entry name" value="WH-like_DNA-bd_sf"/>
</dbReference>
<dbReference type="CDD" id="cd06170">
    <property type="entry name" value="LuxR_C_like"/>
    <property type="match status" value="1"/>
</dbReference>
<keyword evidence="2" id="KW-0067">ATP-binding</keyword>